<dbReference type="Proteomes" id="UP000660262">
    <property type="component" value="Unassembled WGS sequence"/>
</dbReference>
<dbReference type="OrthoDB" id="77405at2759"/>
<evidence type="ECO:0000256" key="4">
    <source>
        <dbReference type="ARBA" id="ARBA00030643"/>
    </source>
</evidence>
<keyword evidence="3" id="KW-0560">Oxidoreductase</keyword>
<evidence type="ECO:0000313" key="6">
    <source>
        <dbReference type="EMBL" id="GHP07523.1"/>
    </source>
</evidence>
<dbReference type="InterPro" id="IPR036509">
    <property type="entry name" value="Met_Sox_Rdtase_MsrA_sf"/>
</dbReference>
<proteinExistence type="inferred from homology"/>
<dbReference type="InterPro" id="IPR002569">
    <property type="entry name" value="Met_Sox_Rdtase_MsrA_dom"/>
</dbReference>
<dbReference type="EC" id="1.8.4.11" evidence="2"/>
<comment type="caution">
    <text evidence="6">The sequence shown here is derived from an EMBL/GenBank/DDBJ whole genome shotgun (WGS) entry which is preliminary data.</text>
</comment>
<accession>A0A830HLJ4</accession>
<dbReference type="SUPFAM" id="SSF55068">
    <property type="entry name" value="Peptide methionine sulfoxide reductase"/>
    <property type="match status" value="1"/>
</dbReference>
<evidence type="ECO:0000313" key="7">
    <source>
        <dbReference type="Proteomes" id="UP000660262"/>
    </source>
</evidence>
<dbReference type="Gene3D" id="3.30.1060.10">
    <property type="entry name" value="Peptide methionine sulphoxide reductase MsrA"/>
    <property type="match status" value="1"/>
</dbReference>
<comment type="similarity">
    <text evidence="1">Belongs to the MsrA Met sulfoxide reductase family.</text>
</comment>
<name>A0A830HLJ4_9CHLO</name>
<gene>
    <name evidence="6" type="ORF">PPROV_000626500</name>
</gene>
<evidence type="ECO:0000256" key="2">
    <source>
        <dbReference type="ARBA" id="ARBA00012502"/>
    </source>
</evidence>
<feature type="domain" description="Peptide methionine sulphoxide reductase MsrA" evidence="5">
    <location>
        <begin position="120"/>
        <end position="202"/>
    </location>
</feature>
<dbReference type="EMBL" id="BNJQ01000017">
    <property type="protein sequence ID" value="GHP07523.1"/>
    <property type="molecule type" value="Genomic_DNA"/>
</dbReference>
<evidence type="ECO:0000256" key="1">
    <source>
        <dbReference type="ARBA" id="ARBA00005591"/>
    </source>
</evidence>
<keyword evidence="7" id="KW-1185">Reference proteome</keyword>
<organism evidence="6 7">
    <name type="scientific">Pycnococcus provasolii</name>
    <dbReference type="NCBI Taxonomy" id="41880"/>
    <lineage>
        <taxon>Eukaryota</taxon>
        <taxon>Viridiplantae</taxon>
        <taxon>Chlorophyta</taxon>
        <taxon>Pseudoscourfieldiophyceae</taxon>
        <taxon>Pseudoscourfieldiales</taxon>
        <taxon>Pycnococcaceae</taxon>
        <taxon>Pycnococcus</taxon>
    </lineage>
</organism>
<sequence length="292" mass="31756">MPPSSLPRLTPPHLLPFYKGCICSRTCTLVPRGVHSGSRSCSRAPASASSKSIFVVSRRRAINLQTAPFFVYLCGGQQHLNPAQAAEQSTSTQEVAYFAAGNPTLLAPFFRELAYRGVTRVTTGSADGIQAVRVTYDTSEILYSDLLRVYFHHIDAADGGGQFKERGEQYAPAIWTAGNESYLKEANRALDLLAKSEVFGNKPTQPLAVKVYNSTPAVFTPSADDIRLGGKQLSEALKQSGRTSRLGDGKGKAGIWGYEEYCEARVCGYYVNAPRCQGTCRDYYVDGKLGLS</sequence>
<protein>
    <recommendedName>
        <fullName evidence="2">peptide-methionine (S)-S-oxide reductase</fullName>
        <ecNumber evidence="2">1.8.4.11</ecNumber>
    </recommendedName>
    <alternativeName>
        <fullName evidence="4">Peptide-methionine (S)-S-oxide reductase</fullName>
    </alternativeName>
</protein>
<evidence type="ECO:0000256" key="3">
    <source>
        <dbReference type="ARBA" id="ARBA00023002"/>
    </source>
</evidence>
<dbReference type="AlphaFoldDB" id="A0A830HLJ4"/>
<dbReference type="GO" id="GO:0008113">
    <property type="term" value="F:peptide-methionine (S)-S-oxide reductase activity"/>
    <property type="evidence" value="ECO:0007669"/>
    <property type="project" value="UniProtKB-EC"/>
</dbReference>
<evidence type="ECO:0000259" key="5">
    <source>
        <dbReference type="Pfam" id="PF01625"/>
    </source>
</evidence>
<dbReference type="Pfam" id="PF01625">
    <property type="entry name" value="PMSR"/>
    <property type="match status" value="1"/>
</dbReference>
<reference evidence="6" key="1">
    <citation type="submission" date="2020-10" db="EMBL/GenBank/DDBJ databases">
        <title>Unveiling of a novel bifunctional photoreceptor, Dualchrome1, isolated from a cosmopolitan green alga.</title>
        <authorList>
            <person name="Suzuki S."/>
            <person name="Kawachi M."/>
        </authorList>
    </citation>
    <scope>NUCLEOTIDE SEQUENCE</scope>
    <source>
        <strain evidence="6">NIES 2893</strain>
    </source>
</reference>